<evidence type="ECO:0000313" key="7">
    <source>
        <dbReference type="Proteomes" id="UP000784435"/>
    </source>
</evidence>
<comment type="caution">
    <text evidence="6">The sequence shown here is derived from an EMBL/GenBank/DDBJ whole genome shotgun (WGS) entry which is preliminary data.</text>
</comment>
<feature type="domain" description="ACT" evidence="5">
    <location>
        <begin position="15"/>
        <end position="113"/>
    </location>
</feature>
<dbReference type="InterPro" id="IPR045865">
    <property type="entry name" value="ACT-like_dom_sf"/>
</dbReference>
<dbReference type="InterPro" id="IPR002376">
    <property type="entry name" value="Formyl_transf_N"/>
</dbReference>
<dbReference type="Pfam" id="PF01842">
    <property type="entry name" value="ACT"/>
    <property type="match status" value="1"/>
</dbReference>
<dbReference type="NCBIfam" id="TIGR00655">
    <property type="entry name" value="PurU"/>
    <property type="match status" value="1"/>
</dbReference>
<dbReference type="PANTHER" id="PTHR42706:SF1">
    <property type="entry name" value="FORMYLTETRAHYDROFOLATE DEFORMYLASE 2, MITOCHONDRIAL"/>
    <property type="match status" value="1"/>
</dbReference>
<dbReference type="GO" id="GO:0006189">
    <property type="term" value="P:'de novo' IMP biosynthetic process"/>
    <property type="evidence" value="ECO:0007669"/>
    <property type="project" value="UniProtKB-UniRule"/>
</dbReference>
<evidence type="ECO:0000256" key="3">
    <source>
        <dbReference type="HAMAP-Rule" id="MF_01927"/>
    </source>
</evidence>
<comment type="pathway">
    <text evidence="3">Purine metabolism; IMP biosynthesis via de novo pathway; formate from 10-formyl-5,6,7,8-tetrahydrofolate: step 1/1.</text>
</comment>
<keyword evidence="3" id="KW-0658">Purine biosynthesis</keyword>
<dbReference type="EMBL" id="DYUK01000294">
    <property type="protein sequence ID" value="HJG81293.1"/>
    <property type="molecule type" value="Genomic_DNA"/>
</dbReference>
<dbReference type="PROSITE" id="PS51671">
    <property type="entry name" value="ACT"/>
    <property type="match status" value="1"/>
</dbReference>
<dbReference type="Gene3D" id="3.40.50.170">
    <property type="entry name" value="Formyl transferase, N-terminal domain"/>
    <property type="match status" value="1"/>
</dbReference>
<evidence type="ECO:0000259" key="5">
    <source>
        <dbReference type="PROSITE" id="PS51671"/>
    </source>
</evidence>
<dbReference type="GO" id="GO:0008864">
    <property type="term" value="F:formyltetrahydrofolate deformylase activity"/>
    <property type="evidence" value="ECO:0007669"/>
    <property type="project" value="UniProtKB-UniRule"/>
</dbReference>
<dbReference type="CDD" id="cd04875">
    <property type="entry name" value="ACT_F4HF-DF"/>
    <property type="match status" value="1"/>
</dbReference>
<dbReference type="NCBIfam" id="NF004684">
    <property type="entry name" value="PRK06027.1"/>
    <property type="match status" value="1"/>
</dbReference>
<dbReference type="Proteomes" id="UP000784435">
    <property type="component" value="Unassembled WGS sequence"/>
</dbReference>
<keyword evidence="1 3" id="KW-0554">One-carbon metabolism</keyword>
<comment type="similarity">
    <text evidence="3">Belongs to the PurU family.</text>
</comment>
<dbReference type="SUPFAM" id="SSF55021">
    <property type="entry name" value="ACT-like"/>
    <property type="match status" value="1"/>
</dbReference>
<dbReference type="PIRSF" id="PIRSF036480">
    <property type="entry name" value="FormyFH4_hydr"/>
    <property type="match status" value="1"/>
</dbReference>
<evidence type="ECO:0000256" key="1">
    <source>
        <dbReference type="ARBA" id="ARBA00022563"/>
    </source>
</evidence>
<dbReference type="Gene3D" id="3.30.70.260">
    <property type="match status" value="1"/>
</dbReference>
<dbReference type="Pfam" id="PF00551">
    <property type="entry name" value="Formyl_trans_N"/>
    <property type="match status" value="1"/>
</dbReference>
<sequence>MTSSSASAAVPASFVVTLHCTDQPGIVAGISRVLARHGGNVTESKTFEDAVHGTFFARFAFTLPSADGSGHTAAEAVDSAADQATPAVAGLREDLDAVAGEFDMDLDLRPLGRRMPVVLMVSKWEHCLRDLLYRTQAGHLPIDIVAVVSNHPDHRSLVEWHGVPFHHVPVTKDTKPEAEARLLEIVRETGAELVVLARYMQVLSEELSRELTGRCINIHHSFLPSFKGAKPYHQAFERGVKMVGATAHYVNSDLDEGPIISQRIAPVDHSFSPADLQRHGQDAEVAALTDAVRMHAEHRIILQGGRTVVLR</sequence>
<protein>
    <recommendedName>
        <fullName evidence="3 4">Formyltetrahydrofolate deformylase</fullName>
        <ecNumber evidence="3 4">3.5.1.10</ecNumber>
    </recommendedName>
    <alternativeName>
        <fullName evidence="3">Formyl-FH(4) hydrolase</fullName>
    </alternativeName>
</protein>
<dbReference type="CDD" id="cd08648">
    <property type="entry name" value="FMT_core_Formyl-FH4-Hydrolase_C"/>
    <property type="match status" value="1"/>
</dbReference>
<reference evidence="6" key="1">
    <citation type="journal article" date="2021" name="PeerJ">
        <title>Extensive microbial diversity within the chicken gut microbiome revealed by metagenomics and culture.</title>
        <authorList>
            <person name="Gilroy R."/>
            <person name="Ravi A."/>
            <person name="Getino M."/>
            <person name="Pursley I."/>
            <person name="Horton D.L."/>
            <person name="Alikhan N.F."/>
            <person name="Baker D."/>
            <person name="Gharbi K."/>
            <person name="Hall N."/>
            <person name="Watson M."/>
            <person name="Adriaenssens E.M."/>
            <person name="Foster-Nyarko E."/>
            <person name="Jarju S."/>
            <person name="Secka A."/>
            <person name="Antonio M."/>
            <person name="Oren A."/>
            <person name="Chaudhuri R.R."/>
            <person name="La Ragione R."/>
            <person name="Hildebrand F."/>
            <person name="Pallen M.J."/>
        </authorList>
    </citation>
    <scope>NUCLEOTIDE SEQUENCE</scope>
    <source>
        <strain evidence="6">ChiGjej5B5-7349</strain>
    </source>
</reference>
<dbReference type="PRINTS" id="PR01575">
    <property type="entry name" value="FFH4HYDRLASE"/>
</dbReference>
<evidence type="ECO:0000313" key="6">
    <source>
        <dbReference type="EMBL" id="HJG81293.1"/>
    </source>
</evidence>
<dbReference type="InterPro" id="IPR004810">
    <property type="entry name" value="PurU"/>
</dbReference>
<comment type="function">
    <text evidence="3">Catalyzes the hydrolysis of 10-formyltetrahydrofolate (formyl-FH4) to formate and tetrahydrofolate (FH4).</text>
</comment>
<dbReference type="InterPro" id="IPR044074">
    <property type="entry name" value="PurU_ACT"/>
</dbReference>
<dbReference type="InterPro" id="IPR002912">
    <property type="entry name" value="ACT_dom"/>
</dbReference>
<dbReference type="InterPro" id="IPR041729">
    <property type="entry name" value="Formyl-FH4-Hydrolase_C"/>
</dbReference>
<reference evidence="6" key="2">
    <citation type="submission" date="2021-09" db="EMBL/GenBank/DDBJ databases">
        <authorList>
            <person name="Gilroy R."/>
        </authorList>
    </citation>
    <scope>NUCLEOTIDE SEQUENCE</scope>
    <source>
        <strain evidence="6">ChiGjej5B5-7349</strain>
    </source>
</reference>
<dbReference type="HAMAP" id="MF_01927">
    <property type="entry name" value="PurU"/>
    <property type="match status" value="1"/>
</dbReference>
<comment type="catalytic activity">
    <reaction evidence="3">
        <text>(6R)-10-formyltetrahydrofolate + H2O = (6S)-5,6,7,8-tetrahydrofolate + formate + H(+)</text>
        <dbReference type="Rhea" id="RHEA:19833"/>
        <dbReference type="ChEBI" id="CHEBI:15377"/>
        <dbReference type="ChEBI" id="CHEBI:15378"/>
        <dbReference type="ChEBI" id="CHEBI:15740"/>
        <dbReference type="ChEBI" id="CHEBI:57453"/>
        <dbReference type="ChEBI" id="CHEBI:195366"/>
        <dbReference type="EC" id="3.5.1.10"/>
    </reaction>
</comment>
<dbReference type="SUPFAM" id="SSF53328">
    <property type="entry name" value="Formyltransferase"/>
    <property type="match status" value="1"/>
</dbReference>
<organism evidence="6 7">
    <name type="scientific">Brevibacterium senegalense</name>
    <dbReference type="NCBI Taxonomy" id="1033736"/>
    <lineage>
        <taxon>Bacteria</taxon>
        <taxon>Bacillati</taxon>
        <taxon>Actinomycetota</taxon>
        <taxon>Actinomycetes</taxon>
        <taxon>Micrococcales</taxon>
        <taxon>Brevibacteriaceae</taxon>
        <taxon>Brevibacterium</taxon>
    </lineage>
</organism>
<dbReference type="InterPro" id="IPR036477">
    <property type="entry name" value="Formyl_transf_N_sf"/>
</dbReference>
<accession>A0A921MFL3</accession>
<dbReference type="GO" id="GO:0006730">
    <property type="term" value="P:one-carbon metabolic process"/>
    <property type="evidence" value="ECO:0007669"/>
    <property type="project" value="UniProtKB-KW"/>
</dbReference>
<gene>
    <name evidence="3 6" type="primary">purU</name>
    <name evidence="6" type="ORF">K8V08_12865</name>
</gene>
<name>A0A921MFL3_9MICO</name>
<dbReference type="PANTHER" id="PTHR42706">
    <property type="entry name" value="FORMYLTETRAHYDROFOLATE DEFORMYLASE"/>
    <property type="match status" value="1"/>
</dbReference>
<feature type="active site" evidence="3">
    <location>
        <position position="255"/>
    </location>
</feature>
<evidence type="ECO:0000256" key="2">
    <source>
        <dbReference type="ARBA" id="ARBA00022801"/>
    </source>
</evidence>
<dbReference type="AlphaFoldDB" id="A0A921MFL3"/>
<keyword evidence="2 3" id="KW-0378">Hydrolase</keyword>
<proteinExistence type="inferred from homology"/>
<dbReference type="EC" id="3.5.1.10" evidence="3 4"/>
<evidence type="ECO:0000256" key="4">
    <source>
        <dbReference type="NCBIfam" id="TIGR00655"/>
    </source>
</evidence>